<dbReference type="AlphaFoldDB" id="A0A511DWK0"/>
<feature type="signal peptide" evidence="1">
    <location>
        <begin position="1"/>
        <end position="23"/>
    </location>
</feature>
<evidence type="ECO:0000313" key="2">
    <source>
        <dbReference type="EMBL" id="GEL29220.1"/>
    </source>
</evidence>
<name>A0A511DWK0_LENKE</name>
<keyword evidence="3" id="KW-1185">Reference proteome</keyword>
<dbReference type="GeneID" id="71566916"/>
<dbReference type="EMBL" id="BJVK01000039">
    <property type="protein sequence ID" value="GEL29220.1"/>
    <property type="molecule type" value="Genomic_DNA"/>
</dbReference>
<dbReference type="RefSeq" id="WP_056982794.1">
    <property type="nucleotide sequence ID" value="NZ_BJVK01000039.1"/>
</dbReference>
<gene>
    <name evidence="2" type="ORF">LKE01_20400</name>
</gene>
<feature type="chain" id="PRO_5039429002" evidence="1">
    <location>
        <begin position="24"/>
        <end position="156"/>
    </location>
</feature>
<proteinExistence type="predicted"/>
<accession>A0A511DWK0</accession>
<evidence type="ECO:0000256" key="1">
    <source>
        <dbReference type="SAM" id="SignalP"/>
    </source>
</evidence>
<evidence type="ECO:0000313" key="3">
    <source>
        <dbReference type="Proteomes" id="UP000321893"/>
    </source>
</evidence>
<sequence>MKKHKTLMLLLVGIGITTGSFFASNVSASSVLKTVPRSMRGTWKEYSPSGSRFYGKDVFRAKSTTEYSYDSHHYTKYSYHLAYYHLANGHPRVNPIYSFGHGRYSIYWGLKGFKYGTMHPSYYRVTTKKIFGHIRPVILEYYGAGFVGTPGVLIRK</sequence>
<dbReference type="Proteomes" id="UP000321893">
    <property type="component" value="Unassembled WGS sequence"/>
</dbReference>
<dbReference type="OrthoDB" id="2289191at2"/>
<reference evidence="2" key="1">
    <citation type="submission" date="2019-07" db="EMBL/GenBank/DDBJ databases">
        <title>Whole genome shotgun sequence of Lactobacillus kefiri NBRC 15888.</title>
        <authorList>
            <person name="Hosoyama A."/>
            <person name="Uohara A."/>
            <person name="Ohji S."/>
            <person name="Ichikawa N."/>
        </authorList>
    </citation>
    <scope>NUCLEOTIDE SEQUENCE [LARGE SCALE GENOMIC DNA]</scope>
    <source>
        <strain evidence="2">NBRC 15888</strain>
    </source>
</reference>
<comment type="caution">
    <text evidence="2">The sequence shown here is derived from an EMBL/GenBank/DDBJ whole genome shotgun (WGS) entry which is preliminary data.</text>
</comment>
<organism evidence="2 3">
    <name type="scientific">Lentilactobacillus kefiri</name>
    <name type="common">Lactobacillus kefiri</name>
    <dbReference type="NCBI Taxonomy" id="33962"/>
    <lineage>
        <taxon>Bacteria</taxon>
        <taxon>Bacillati</taxon>
        <taxon>Bacillota</taxon>
        <taxon>Bacilli</taxon>
        <taxon>Lactobacillales</taxon>
        <taxon>Lactobacillaceae</taxon>
        <taxon>Lentilactobacillus</taxon>
    </lineage>
</organism>
<dbReference type="STRING" id="1423764.FC95_GL002064"/>
<protein>
    <submittedName>
        <fullName evidence="2">Uncharacterized protein</fullName>
    </submittedName>
</protein>
<keyword evidence="1" id="KW-0732">Signal</keyword>